<evidence type="ECO:0000256" key="5">
    <source>
        <dbReference type="ARBA" id="ARBA00022679"/>
    </source>
</evidence>
<dbReference type="GO" id="GO:0016020">
    <property type="term" value="C:membrane"/>
    <property type="evidence" value="ECO:0007669"/>
    <property type="project" value="GOC"/>
</dbReference>
<evidence type="ECO:0000256" key="3">
    <source>
        <dbReference type="ARBA" id="ARBA00022516"/>
    </source>
</evidence>
<dbReference type="Proteomes" id="UP000541444">
    <property type="component" value="Unassembled WGS sequence"/>
</dbReference>
<dbReference type="AlphaFoldDB" id="A0A7J7NLX8"/>
<evidence type="ECO:0000256" key="6">
    <source>
        <dbReference type="ARBA" id="ARBA00022741"/>
    </source>
</evidence>
<keyword evidence="12" id="KW-1185">Reference proteome</keyword>
<comment type="caution">
    <text evidence="11">The sequence shown here is derived from an EMBL/GenBank/DDBJ whole genome shotgun (WGS) entry which is preliminary data.</text>
</comment>
<keyword evidence="4" id="KW-0441">Lipid A biosynthesis</keyword>
<sequence>MDEMDRLPVPVLGVGSLTWRGNGRDPWLTTSLREVVGNNRSNRDPMAGERGEDQKIGEEQIRVHMQVTRTGHESDFDGNSYANGFVYWLKRVDKMLAFKKCTEHRVVTLVETKLTGYPLNWWENIQQLQGYAGGDEAKMLQRHFLGTPSKVGIGANRYATATRFLERYGYVDFRVGACFEGLFLRHEVEIACNADNIGVVILDDGMQHLSLSRDLEIVMVNAIMLWGNSQLLPLGPLREPLAALERADVVVIHHADLVPNGELKLIELKIQQLKETLPIIFHSRLVPSYFFEAKNKCSKLPLSVMHNMAVLCVSAIGSANAFMQVIQKMGQLYTDRMDFSDHHSFQAKDIEMIRGKLRELQSNFDAKPIVVVTEKDYDRNPIILKELDPFEVLVLCSHLQIIPSIGRTEDSFMRVLKHFLELKFS</sequence>
<dbReference type="InterPro" id="IPR003758">
    <property type="entry name" value="LpxK"/>
</dbReference>
<evidence type="ECO:0000313" key="11">
    <source>
        <dbReference type="EMBL" id="KAF6168197.1"/>
    </source>
</evidence>
<evidence type="ECO:0000313" key="12">
    <source>
        <dbReference type="Proteomes" id="UP000541444"/>
    </source>
</evidence>
<evidence type="ECO:0000256" key="2">
    <source>
        <dbReference type="ARBA" id="ARBA00012071"/>
    </source>
</evidence>
<evidence type="ECO:0000256" key="8">
    <source>
        <dbReference type="ARBA" id="ARBA00022840"/>
    </source>
</evidence>
<feature type="compositionally biased region" description="Basic and acidic residues" evidence="10">
    <location>
        <begin position="41"/>
        <end position="57"/>
    </location>
</feature>
<dbReference type="UniPathway" id="UPA00359">
    <property type="reaction ID" value="UER00482"/>
</dbReference>
<evidence type="ECO:0000256" key="1">
    <source>
        <dbReference type="ARBA" id="ARBA00004870"/>
    </source>
</evidence>
<accession>A0A7J7NLX8</accession>
<keyword evidence="8" id="KW-0067">ATP-binding</keyword>
<keyword evidence="5" id="KW-0808">Transferase</keyword>
<name>A0A7J7NLX8_9MAGN</name>
<evidence type="ECO:0000256" key="4">
    <source>
        <dbReference type="ARBA" id="ARBA00022556"/>
    </source>
</evidence>
<dbReference type="GO" id="GO:0005524">
    <property type="term" value="F:ATP binding"/>
    <property type="evidence" value="ECO:0007669"/>
    <property type="project" value="UniProtKB-KW"/>
</dbReference>
<evidence type="ECO:0000256" key="9">
    <source>
        <dbReference type="ARBA" id="ARBA00023098"/>
    </source>
</evidence>
<keyword evidence="6" id="KW-0547">Nucleotide-binding</keyword>
<gene>
    <name evidence="11" type="ORF">GIB67_011582</name>
</gene>
<keyword evidence="9" id="KW-0443">Lipid metabolism</keyword>
<reference evidence="11 12" key="1">
    <citation type="journal article" date="2020" name="IScience">
        <title>Genome Sequencing of the Endangered Kingdonia uniflora (Circaeasteraceae, Ranunculales) Reveals Potential Mechanisms of Evolutionary Specialization.</title>
        <authorList>
            <person name="Sun Y."/>
            <person name="Deng T."/>
            <person name="Zhang A."/>
            <person name="Moore M.J."/>
            <person name="Landis J.B."/>
            <person name="Lin N."/>
            <person name="Zhang H."/>
            <person name="Zhang X."/>
            <person name="Huang J."/>
            <person name="Zhang X."/>
            <person name="Sun H."/>
            <person name="Wang H."/>
        </authorList>
    </citation>
    <scope>NUCLEOTIDE SEQUENCE [LARGE SCALE GENOMIC DNA]</scope>
    <source>
        <strain evidence="11">TB1705</strain>
        <tissue evidence="11">Leaf</tissue>
    </source>
</reference>
<dbReference type="GO" id="GO:0009029">
    <property type="term" value="F:lipid-A 4'-kinase activity"/>
    <property type="evidence" value="ECO:0007669"/>
    <property type="project" value="UniProtKB-EC"/>
</dbReference>
<organism evidence="11 12">
    <name type="scientific">Kingdonia uniflora</name>
    <dbReference type="NCBI Taxonomy" id="39325"/>
    <lineage>
        <taxon>Eukaryota</taxon>
        <taxon>Viridiplantae</taxon>
        <taxon>Streptophyta</taxon>
        <taxon>Embryophyta</taxon>
        <taxon>Tracheophyta</taxon>
        <taxon>Spermatophyta</taxon>
        <taxon>Magnoliopsida</taxon>
        <taxon>Ranunculales</taxon>
        <taxon>Circaeasteraceae</taxon>
        <taxon>Kingdonia</taxon>
    </lineage>
</organism>
<keyword evidence="3" id="KW-0444">Lipid biosynthesis</keyword>
<protein>
    <recommendedName>
        <fullName evidence="2">tetraacyldisaccharide 4'-kinase</fullName>
        <ecNumber evidence="2">2.7.1.130</ecNumber>
    </recommendedName>
</protein>
<dbReference type="GO" id="GO:0009245">
    <property type="term" value="P:lipid A biosynthetic process"/>
    <property type="evidence" value="ECO:0007669"/>
    <property type="project" value="UniProtKB-KW"/>
</dbReference>
<dbReference type="PANTHER" id="PTHR42724">
    <property type="entry name" value="TETRAACYLDISACCHARIDE 4'-KINASE"/>
    <property type="match status" value="1"/>
</dbReference>
<dbReference type="Pfam" id="PF02606">
    <property type="entry name" value="LpxK"/>
    <property type="match status" value="1"/>
</dbReference>
<feature type="region of interest" description="Disordered" evidence="10">
    <location>
        <begin position="38"/>
        <end position="57"/>
    </location>
</feature>
<dbReference type="OrthoDB" id="10266567at2759"/>
<proteinExistence type="predicted"/>
<evidence type="ECO:0000256" key="10">
    <source>
        <dbReference type="SAM" id="MobiDB-lite"/>
    </source>
</evidence>
<comment type="pathway">
    <text evidence="1">Glycolipid biosynthesis; lipid IV(A) biosynthesis; lipid IV(A) from (3R)-3-hydroxytetradecanoyl-[acyl-carrier-protein] and UDP-N-acetyl-alpha-D-glucosamine: step 6/6.</text>
</comment>
<keyword evidence="7" id="KW-0418">Kinase</keyword>
<dbReference type="PANTHER" id="PTHR42724:SF1">
    <property type="entry name" value="TETRAACYLDISACCHARIDE 4'-KINASE, MITOCHONDRIAL-RELATED"/>
    <property type="match status" value="1"/>
</dbReference>
<dbReference type="EMBL" id="JACGCM010000704">
    <property type="protein sequence ID" value="KAF6168197.1"/>
    <property type="molecule type" value="Genomic_DNA"/>
</dbReference>
<evidence type="ECO:0000256" key="7">
    <source>
        <dbReference type="ARBA" id="ARBA00022777"/>
    </source>
</evidence>
<dbReference type="EC" id="2.7.1.130" evidence="2"/>